<dbReference type="EMBL" id="JBBHLL010000032">
    <property type="protein sequence ID" value="KAK7826897.1"/>
    <property type="molecule type" value="Genomic_DNA"/>
</dbReference>
<organism evidence="2 3">
    <name type="scientific">Myodes glareolus</name>
    <name type="common">Bank vole</name>
    <name type="synonym">Clethrionomys glareolus</name>
    <dbReference type="NCBI Taxonomy" id="447135"/>
    <lineage>
        <taxon>Eukaryota</taxon>
        <taxon>Metazoa</taxon>
        <taxon>Chordata</taxon>
        <taxon>Craniata</taxon>
        <taxon>Vertebrata</taxon>
        <taxon>Euteleostomi</taxon>
        <taxon>Mammalia</taxon>
        <taxon>Eutheria</taxon>
        <taxon>Euarchontoglires</taxon>
        <taxon>Glires</taxon>
        <taxon>Rodentia</taxon>
        <taxon>Myomorpha</taxon>
        <taxon>Muroidea</taxon>
        <taxon>Cricetidae</taxon>
        <taxon>Arvicolinae</taxon>
        <taxon>Myodes</taxon>
    </lineage>
</organism>
<keyword evidence="3" id="KW-1185">Reference proteome</keyword>
<evidence type="ECO:0000313" key="2">
    <source>
        <dbReference type="EMBL" id="KAK7826897.1"/>
    </source>
</evidence>
<dbReference type="Proteomes" id="UP001488838">
    <property type="component" value="Unassembled WGS sequence"/>
</dbReference>
<name>A0AAW0JJP0_MYOGA</name>
<gene>
    <name evidence="2" type="ORF">U0070_026493</name>
</gene>
<comment type="caution">
    <text evidence="2">The sequence shown here is derived from an EMBL/GenBank/DDBJ whole genome shotgun (WGS) entry which is preliminary data.</text>
</comment>
<protein>
    <submittedName>
        <fullName evidence="2">Uncharacterized protein</fullName>
    </submittedName>
</protein>
<proteinExistence type="predicted"/>
<evidence type="ECO:0000313" key="3">
    <source>
        <dbReference type="Proteomes" id="UP001488838"/>
    </source>
</evidence>
<sequence>MTSSHGAATRSRARATKMSPTPALFSLPEARTRFTISSEDYRNLRIQSFVDEFSSFWPGFSHYLKNQVSLYTLNSFLSFFN</sequence>
<reference evidence="2 3" key="1">
    <citation type="journal article" date="2023" name="bioRxiv">
        <title>Conserved and derived expression patterns and positive selection on dental genes reveal complex evolutionary context of ever-growing rodent molars.</title>
        <authorList>
            <person name="Calamari Z.T."/>
            <person name="Song A."/>
            <person name="Cohen E."/>
            <person name="Akter M."/>
            <person name="Roy R.D."/>
            <person name="Hallikas O."/>
            <person name="Christensen M.M."/>
            <person name="Li P."/>
            <person name="Marangoni P."/>
            <person name="Jernvall J."/>
            <person name="Klein O.D."/>
        </authorList>
    </citation>
    <scope>NUCLEOTIDE SEQUENCE [LARGE SCALE GENOMIC DNA]</scope>
    <source>
        <strain evidence="2">V071</strain>
    </source>
</reference>
<feature type="region of interest" description="Disordered" evidence="1">
    <location>
        <begin position="1"/>
        <end position="21"/>
    </location>
</feature>
<evidence type="ECO:0000256" key="1">
    <source>
        <dbReference type="SAM" id="MobiDB-lite"/>
    </source>
</evidence>
<dbReference type="AlphaFoldDB" id="A0AAW0JJP0"/>
<accession>A0AAW0JJP0</accession>